<comment type="caution">
    <text evidence="1">The sequence shown here is derived from an EMBL/GenBank/DDBJ whole genome shotgun (WGS) entry which is preliminary data.</text>
</comment>
<dbReference type="Proteomes" id="UP001631969">
    <property type="component" value="Unassembled WGS sequence"/>
</dbReference>
<protein>
    <submittedName>
        <fullName evidence="1">Uncharacterized protein</fullName>
    </submittedName>
</protein>
<keyword evidence="2" id="KW-1185">Reference proteome</keyword>
<evidence type="ECO:0000313" key="1">
    <source>
        <dbReference type="EMBL" id="MFM9329172.1"/>
    </source>
</evidence>
<organism evidence="1 2">
    <name type="scientific">Paenibacillus mesotrionivorans</name>
    <dbReference type="NCBI Taxonomy" id="3160968"/>
    <lineage>
        <taxon>Bacteria</taxon>
        <taxon>Bacillati</taxon>
        <taxon>Bacillota</taxon>
        <taxon>Bacilli</taxon>
        <taxon>Bacillales</taxon>
        <taxon>Paenibacillaceae</taxon>
        <taxon>Paenibacillus</taxon>
    </lineage>
</organism>
<proteinExistence type="predicted"/>
<evidence type="ECO:0000313" key="2">
    <source>
        <dbReference type="Proteomes" id="UP001631969"/>
    </source>
</evidence>
<sequence>MQFFKLLHQRLLASGYMVQAGFQLFFRLRQLVVLQFRNKILRQRLARLADDRIRLGVIQALLLQ</sequence>
<reference evidence="1" key="1">
    <citation type="submission" date="2024-12" db="EMBL/GenBank/DDBJ databases">
        <authorList>
            <person name="Wu N."/>
        </authorList>
    </citation>
    <scope>NUCLEOTIDE SEQUENCE</scope>
    <source>
        <strain evidence="1">P15</strain>
    </source>
</reference>
<gene>
    <name evidence="1" type="ORF">ACI1P1_12825</name>
</gene>
<dbReference type="EMBL" id="JBJURJ010000007">
    <property type="protein sequence ID" value="MFM9329172.1"/>
    <property type="molecule type" value="Genomic_DNA"/>
</dbReference>
<name>A0ACC7P4D6_9BACL</name>
<accession>A0ACC7P4D6</accession>